<sequence>MTRKTHTQSQSLLAAALTAISGSTVITHDDYKGQKDNSDSSFYEVDIYQSHMQIGPIPTSSITKLPKSNSLKTSNNDVKEIFVKTSSSKKKLSIHTLLSCTIKSFKQLIYSREGILPSVQELIFDKQILKDELTLSQYNIEAHSVIQLNVLLREGSKSIGYINSEHLDPGYDYDFTNIVDTQTFNRGKEEYTRPCGWRRISVNVLNKYEYNNTWLGVRGRKSQTDSAPNEWPVSYHATGSINGKSMANAGYDDIKGKNKSRKGFLNCLLGCFCCKLNNKKKLQFEFENGVYTTPDVKLAEQFATRFSYEGESYLVMFQNRVNPKTLIKVGKYWVLPKTEDVRTYGICIKKDPYGGKF</sequence>
<dbReference type="InterPro" id="IPR029071">
    <property type="entry name" value="Ubiquitin-like_domsf"/>
</dbReference>
<dbReference type="PROSITE" id="PS50053">
    <property type="entry name" value="UBIQUITIN_2"/>
    <property type="match status" value="1"/>
</dbReference>
<dbReference type="EMBL" id="CAJVPZ010010238">
    <property type="protein sequence ID" value="CAG8617625.1"/>
    <property type="molecule type" value="Genomic_DNA"/>
</dbReference>
<dbReference type="InterPro" id="IPR019956">
    <property type="entry name" value="Ubiquitin_dom"/>
</dbReference>
<dbReference type="Gene3D" id="3.10.20.90">
    <property type="entry name" value="Phosphatidylinositol 3-kinase Catalytic Subunit, Chain A, domain 1"/>
    <property type="match status" value="1"/>
</dbReference>
<dbReference type="PANTHER" id="PTHR36649:SF28">
    <property type="entry name" value="UBIQUITIN-LIKE DOMAIN-CONTAINING PROTEIN"/>
    <property type="match status" value="1"/>
</dbReference>
<dbReference type="PANTHER" id="PTHR36649">
    <property type="entry name" value="UBIQUITIN-LIKE DOMAIN-CONTAINING PROTEIN"/>
    <property type="match status" value="1"/>
</dbReference>
<keyword evidence="3" id="KW-1185">Reference proteome</keyword>
<organism evidence="2 3">
    <name type="scientific">Racocetra fulgida</name>
    <dbReference type="NCBI Taxonomy" id="60492"/>
    <lineage>
        <taxon>Eukaryota</taxon>
        <taxon>Fungi</taxon>
        <taxon>Fungi incertae sedis</taxon>
        <taxon>Mucoromycota</taxon>
        <taxon>Glomeromycotina</taxon>
        <taxon>Glomeromycetes</taxon>
        <taxon>Diversisporales</taxon>
        <taxon>Gigasporaceae</taxon>
        <taxon>Racocetra</taxon>
    </lineage>
</organism>
<dbReference type="Pfam" id="PF00240">
    <property type="entry name" value="ubiquitin"/>
    <property type="match status" value="1"/>
</dbReference>
<dbReference type="OrthoDB" id="428577at2759"/>
<dbReference type="SMART" id="SM00213">
    <property type="entry name" value="UBQ"/>
    <property type="match status" value="1"/>
</dbReference>
<evidence type="ECO:0000313" key="3">
    <source>
        <dbReference type="Proteomes" id="UP000789396"/>
    </source>
</evidence>
<name>A0A9N9GKP4_9GLOM</name>
<dbReference type="AlphaFoldDB" id="A0A9N9GKP4"/>
<dbReference type="InterPro" id="IPR000626">
    <property type="entry name" value="Ubiquitin-like_dom"/>
</dbReference>
<dbReference type="CDD" id="cd17039">
    <property type="entry name" value="Ubl_ubiquitin_like"/>
    <property type="match status" value="1"/>
</dbReference>
<dbReference type="SUPFAM" id="SSF54236">
    <property type="entry name" value="Ubiquitin-like"/>
    <property type="match status" value="1"/>
</dbReference>
<proteinExistence type="predicted"/>
<accession>A0A9N9GKP4</accession>
<gene>
    <name evidence="2" type="ORF">RFULGI_LOCUS7230</name>
</gene>
<dbReference type="PRINTS" id="PR00348">
    <property type="entry name" value="UBIQUITIN"/>
</dbReference>
<protein>
    <submittedName>
        <fullName evidence="2">2207_t:CDS:1</fullName>
    </submittedName>
</protein>
<reference evidence="2" key="1">
    <citation type="submission" date="2021-06" db="EMBL/GenBank/DDBJ databases">
        <authorList>
            <person name="Kallberg Y."/>
            <person name="Tangrot J."/>
            <person name="Rosling A."/>
        </authorList>
    </citation>
    <scope>NUCLEOTIDE SEQUENCE</scope>
    <source>
        <strain evidence="2">IN212</strain>
    </source>
</reference>
<feature type="domain" description="Ubiquitin-like" evidence="1">
    <location>
        <begin position="79"/>
        <end position="155"/>
    </location>
</feature>
<evidence type="ECO:0000259" key="1">
    <source>
        <dbReference type="PROSITE" id="PS50053"/>
    </source>
</evidence>
<dbReference type="Proteomes" id="UP000789396">
    <property type="component" value="Unassembled WGS sequence"/>
</dbReference>
<comment type="caution">
    <text evidence="2">The sequence shown here is derived from an EMBL/GenBank/DDBJ whole genome shotgun (WGS) entry which is preliminary data.</text>
</comment>
<evidence type="ECO:0000313" key="2">
    <source>
        <dbReference type="EMBL" id="CAG8617625.1"/>
    </source>
</evidence>